<reference evidence="7" key="1">
    <citation type="journal article" date="2019" name="Int. J. Syst. Evol. Microbiol.">
        <title>The Global Catalogue of Microorganisms (GCM) 10K type strain sequencing project: providing services to taxonomists for standard genome sequencing and annotation.</title>
        <authorList>
            <consortium name="The Broad Institute Genomics Platform"/>
            <consortium name="The Broad Institute Genome Sequencing Center for Infectious Disease"/>
            <person name="Wu L."/>
            <person name="Ma J."/>
        </authorList>
    </citation>
    <scope>NUCLEOTIDE SEQUENCE [LARGE SCALE GENOMIC DNA]</scope>
    <source>
        <strain evidence="7">JCM 32206</strain>
    </source>
</reference>
<evidence type="ECO:0000256" key="3">
    <source>
        <dbReference type="PROSITE-ProRule" id="PRU01091"/>
    </source>
</evidence>
<dbReference type="PRINTS" id="PR00364">
    <property type="entry name" value="DISEASERSIST"/>
</dbReference>
<dbReference type="SMART" id="SM01043">
    <property type="entry name" value="BTAD"/>
    <property type="match status" value="1"/>
</dbReference>
<comment type="caution">
    <text evidence="6">The sequence shown here is derived from an EMBL/GenBank/DDBJ whole genome shotgun (WGS) entry which is preliminary data.</text>
</comment>
<keyword evidence="7" id="KW-1185">Reference proteome</keyword>
<dbReference type="Proteomes" id="UP001501183">
    <property type="component" value="Unassembled WGS sequence"/>
</dbReference>
<evidence type="ECO:0000313" key="7">
    <source>
        <dbReference type="Proteomes" id="UP001501183"/>
    </source>
</evidence>
<dbReference type="EMBL" id="BAABFB010000075">
    <property type="protein sequence ID" value="GAA4490748.1"/>
    <property type="molecule type" value="Genomic_DNA"/>
</dbReference>
<dbReference type="SUPFAM" id="SSF52540">
    <property type="entry name" value="P-loop containing nucleoside triphosphate hydrolases"/>
    <property type="match status" value="1"/>
</dbReference>
<feature type="compositionally biased region" description="Low complexity" evidence="4">
    <location>
        <begin position="1126"/>
        <end position="1141"/>
    </location>
</feature>
<dbReference type="InterPro" id="IPR027417">
    <property type="entry name" value="P-loop_NTPase"/>
</dbReference>
<sequence>MPTGSHDRLGVRWGSRTAGYCGEMRFGVLGPLAVWAADGSPVRVPEAKVRALLADLLIHLGRPVTPARLVDDLWGADPPGNPTNTLQTKVSQLRRALDGADPGGRDLVRYRAPGYQLLVDADAVDAGEFVALTARARATGAPRERAALFAEALALWRGPAYADLADDDFTREAIARLEELRLTAIEDQAEARLELGEHDVLADELGAVVAANPLRERLRAAQVRALYSAGRQSEALAGYGQLRAMLAEELGVDPGPELVALHQAILEQDPALSAAPAARLPARGNLPAALSTLIGREPELASVRGELAAARLVTLTGTGGVGKTRLALAAAEAAADRFPDGVWLVELAELRRPDMSAASSVREVAAAVAAVLGIRDDAAVGPHRPVEPTDTAEVLAGALEARQSLVVLDNCEHVVDATAALVELLLRRAPGLRVLATSQEPLGVDGEVLREVAPLGLPGAAAEADLRGVEASAAVQLFVARAAAAAPGFVLDAENAHSVAAICRRLDGIPLALELAAGRVRALGVHRLVDRLDDRFRLLASGRRSAPARQQTLRAVIDWSWGLLDEPAQIMLRRMAVHAGGCTLAAVESVCGEEGADAVEVLDLLTRLVDRSLVTVSGEDGEPRYGLLESVRMYGLERLHESGEFERIQLRHGLFYAELAELAAPRLREGTQQAWLSRLDAESGNLGAALDRCVERGDGDLAQRIAEALAWYWFLRGRLAIGRRALQRSLAAGGAQAMRSARVTAWAAGFSMLVGAAGDGTGPAERSRAALRPFDDVDDPAGRARAQWFLAYVHLRLGDPSAGSELNDAAGAVFRELGDRWGIAASENALATVALFRGELGAVARHGAAGAAGFAELGDGWGQAQATDVLATLAEIEGDYPEAARLHRAGIRLAEDLRLWVDLSYRLSGLGRIALLTGDFDDSAALHRRALRVAAEQSHRFAEQFAEVGLALVARRRGDLDTAQAHLQRWLEWNRRLEVAHGAPFYGVVLILAELGFIAEQRGDGELALALHREGLAAIGQTGDPRALALALEGIAGAHAVAGRPEVAGRLLGTAAATRLSVGRPLPPAERGDVDRIESAILELLPRNVFDDEFAGGAARGLADLLTDPELTGGPAARDQTRRITETTLPSTTASSPSMTE</sequence>
<feature type="domain" description="OmpR/PhoB-type" evidence="5">
    <location>
        <begin position="13"/>
        <end position="119"/>
    </location>
</feature>
<dbReference type="SMART" id="SM00862">
    <property type="entry name" value="Trans_reg_C"/>
    <property type="match status" value="1"/>
</dbReference>
<dbReference type="Pfam" id="PF25872">
    <property type="entry name" value="HTH_77"/>
    <property type="match status" value="1"/>
</dbReference>
<evidence type="ECO:0000256" key="1">
    <source>
        <dbReference type="ARBA" id="ARBA00005820"/>
    </source>
</evidence>
<dbReference type="InterPro" id="IPR001867">
    <property type="entry name" value="OmpR/PhoB-type_DNA-bd"/>
</dbReference>
<dbReference type="Pfam" id="PF13191">
    <property type="entry name" value="AAA_16"/>
    <property type="match status" value="1"/>
</dbReference>
<dbReference type="Gene3D" id="1.25.40.10">
    <property type="entry name" value="Tetratricopeptide repeat domain"/>
    <property type="match status" value="3"/>
</dbReference>
<evidence type="ECO:0000256" key="4">
    <source>
        <dbReference type="SAM" id="MobiDB-lite"/>
    </source>
</evidence>
<evidence type="ECO:0000313" key="6">
    <source>
        <dbReference type="EMBL" id="GAA4490748.1"/>
    </source>
</evidence>
<accession>A0ABP8PT93</accession>
<feature type="DNA-binding region" description="OmpR/PhoB-type" evidence="3">
    <location>
        <begin position="13"/>
        <end position="119"/>
    </location>
</feature>
<dbReference type="InterPro" id="IPR041664">
    <property type="entry name" value="AAA_16"/>
</dbReference>
<dbReference type="Pfam" id="PF03704">
    <property type="entry name" value="BTAD"/>
    <property type="match status" value="1"/>
</dbReference>
<dbReference type="InterPro" id="IPR016032">
    <property type="entry name" value="Sig_transdc_resp-reg_C-effctor"/>
</dbReference>
<keyword evidence="2 3" id="KW-0238">DNA-binding</keyword>
<dbReference type="InterPro" id="IPR011990">
    <property type="entry name" value="TPR-like_helical_dom_sf"/>
</dbReference>
<dbReference type="PROSITE" id="PS51755">
    <property type="entry name" value="OMPR_PHOB"/>
    <property type="match status" value="1"/>
</dbReference>
<dbReference type="Gene3D" id="3.40.50.300">
    <property type="entry name" value="P-loop containing nucleotide triphosphate hydrolases"/>
    <property type="match status" value="1"/>
</dbReference>
<dbReference type="SUPFAM" id="SSF48452">
    <property type="entry name" value="TPR-like"/>
    <property type="match status" value="2"/>
</dbReference>
<gene>
    <name evidence="6" type="ORF">GCM10023094_54610</name>
</gene>
<dbReference type="CDD" id="cd15831">
    <property type="entry name" value="BTAD"/>
    <property type="match status" value="1"/>
</dbReference>
<evidence type="ECO:0000256" key="2">
    <source>
        <dbReference type="ARBA" id="ARBA00023125"/>
    </source>
</evidence>
<dbReference type="Gene3D" id="1.10.10.10">
    <property type="entry name" value="Winged helix-like DNA-binding domain superfamily/Winged helix DNA-binding domain"/>
    <property type="match status" value="1"/>
</dbReference>
<dbReference type="Pfam" id="PF00486">
    <property type="entry name" value="Trans_reg_C"/>
    <property type="match status" value="1"/>
</dbReference>
<dbReference type="SUPFAM" id="SSF46894">
    <property type="entry name" value="C-terminal effector domain of the bipartite response regulators"/>
    <property type="match status" value="1"/>
</dbReference>
<dbReference type="PANTHER" id="PTHR47691:SF3">
    <property type="entry name" value="HTH-TYPE TRANSCRIPTIONAL REGULATOR RV0890C-RELATED"/>
    <property type="match status" value="1"/>
</dbReference>
<dbReference type="InterPro" id="IPR058852">
    <property type="entry name" value="HTH_77"/>
</dbReference>
<protein>
    <submittedName>
        <fullName evidence="6">BTAD domain-containing putative transcriptional regulator</fullName>
    </submittedName>
</protein>
<dbReference type="PANTHER" id="PTHR47691">
    <property type="entry name" value="REGULATOR-RELATED"/>
    <property type="match status" value="1"/>
</dbReference>
<dbReference type="InterPro" id="IPR036388">
    <property type="entry name" value="WH-like_DNA-bd_sf"/>
</dbReference>
<name>A0ABP8PT93_9NOCA</name>
<feature type="region of interest" description="Disordered" evidence="4">
    <location>
        <begin position="1106"/>
        <end position="1141"/>
    </location>
</feature>
<dbReference type="InterPro" id="IPR005158">
    <property type="entry name" value="BTAD"/>
</dbReference>
<proteinExistence type="inferred from homology"/>
<organism evidence="6 7">
    <name type="scientific">Rhodococcus olei</name>
    <dbReference type="NCBI Taxonomy" id="2161675"/>
    <lineage>
        <taxon>Bacteria</taxon>
        <taxon>Bacillati</taxon>
        <taxon>Actinomycetota</taxon>
        <taxon>Actinomycetes</taxon>
        <taxon>Mycobacteriales</taxon>
        <taxon>Nocardiaceae</taxon>
        <taxon>Rhodococcus</taxon>
    </lineage>
</organism>
<comment type="similarity">
    <text evidence="1">Belongs to the AfsR/DnrI/RedD regulatory family.</text>
</comment>
<evidence type="ECO:0000259" key="5">
    <source>
        <dbReference type="PROSITE" id="PS51755"/>
    </source>
</evidence>